<keyword evidence="1" id="KW-0456">Lyase</keyword>
<sequence>MNSIALQAGFKDAVTDAQQVFRSLLKVMSEPGVIEQLDQAGALETLCPAGFSTCLALLDSTTRIWLAESFNSDSVSKNLSFHTGCHLTRDLSEADFVLCRADQLPALDQLKLGSAEYPDRGCTLLVQVAQLSDMALPGATQLTLQGPGIPDQRSLSVVSLPTTLISYLTARPDPFPLGLDIVLLADNVATAIPRTTRVEVN</sequence>
<dbReference type="NCBIfam" id="TIGR03292">
    <property type="entry name" value="PhnH_redo"/>
    <property type="match status" value="1"/>
</dbReference>
<dbReference type="SUPFAM" id="SSF159709">
    <property type="entry name" value="PhnH-like"/>
    <property type="match status" value="1"/>
</dbReference>
<dbReference type="Pfam" id="PF05845">
    <property type="entry name" value="PhnH"/>
    <property type="match status" value="1"/>
</dbReference>
<dbReference type="Gene3D" id="3.40.50.11310">
    <property type="entry name" value="Bacterial phosphonate metabolism protein PhnH"/>
    <property type="match status" value="1"/>
</dbReference>
<gene>
    <name evidence="1" type="primary">phnH</name>
    <name evidence="1" type="ORF">JW498_08470</name>
</gene>
<dbReference type="GO" id="GO:0016829">
    <property type="term" value="F:lyase activity"/>
    <property type="evidence" value="ECO:0007669"/>
    <property type="project" value="UniProtKB-KW"/>
</dbReference>
<reference evidence="1 2" key="1">
    <citation type="submission" date="2021-02" db="EMBL/GenBank/DDBJ databases">
        <title>A novel species of genus Amphritea isolated from a fishpond in China.</title>
        <authorList>
            <person name="Lu H."/>
        </authorList>
    </citation>
    <scope>NUCLEOTIDE SEQUENCE [LARGE SCALE GENOMIC DNA]</scope>
    <source>
        <strain evidence="1 2">RP18W</strain>
    </source>
</reference>
<accession>A0ABS2W6Q3</accession>
<name>A0ABS2W6Q3_9GAMM</name>
<dbReference type="EMBL" id="JAFFZP010000010">
    <property type="protein sequence ID" value="MBN0987391.1"/>
    <property type="molecule type" value="Genomic_DNA"/>
</dbReference>
<dbReference type="InterPro" id="IPR008772">
    <property type="entry name" value="Phosphonate_metab_PhnH"/>
</dbReference>
<protein>
    <submittedName>
        <fullName evidence="1">Phosphonate C-P lyase system protein PhnH</fullName>
    </submittedName>
</protein>
<dbReference type="InterPro" id="IPR038058">
    <property type="entry name" value="PhnH-like_sp"/>
</dbReference>
<keyword evidence="2" id="KW-1185">Reference proteome</keyword>
<dbReference type="RefSeq" id="WP_205213382.1">
    <property type="nucleotide sequence ID" value="NZ_JAFFZP010000010.1"/>
</dbReference>
<evidence type="ECO:0000313" key="1">
    <source>
        <dbReference type="EMBL" id="MBN0987391.1"/>
    </source>
</evidence>
<dbReference type="PIRSF" id="PIRSF020680">
    <property type="entry name" value="PhnH"/>
    <property type="match status" value="1"/>
</dbReference>
<dbReference type="Proteomes" id="UP000760472">
    <property type="component" value="Unassembled WGS sequence"/>
</dbReference>
<proteinExistence type="predicted"/>
<organism evidence="1 2">
    <name type="scientific">Amphritea pacifica</name>
    <dbReference type="NCBI Taxonomy" id="2811233"/>
    <lineage>
        <taxon>Bacteria</taxon>
        <taxon>Pseudomonadati</taxon>
        <taxon>Pseudomonadota</taxon>
        <taxon>Gammaproteobacteria</taxon>
        <taxon>Oceanospirillales</taxon>
        <taxon>Oceanospirillaceae</taxon>
        <taxon>Amphritea</taxon>
    </lineage>
</organism>
<evidence type="ECO:0000313" key="2">
    <source>
        <dbReference type="Proteomes" id="UP000760472"/>
    </source>
</evidence>
<comment type="caution">
    <text evidence="1">The sequence shown here is derived from an EMBL/GenBank/DDBJ whole genome shotgun (WGS) entry which is preliminary data.</text>
</comment>